<dbReference type="Gene3D" id="1.25.40.10">
    <property type="entry name" value="Tetratricopeptide repeat domain"/>
    <property type="match status" value="3"/>
</dbReference>
<dbReference type="InterPro" id="IPR050767">
    <property type="entry name" value="Sel1_AlgK"/>
</dbReference>
<dbReference type="SUPFAM" id="SSF81901">
    <property type="entry name" value="HCP-like"/>
    <property type="match status" value="3"/>
</dbReference>
<evidence type="ECO:0000256" key="2">
    <source>
        <dbReference type="SAM" id="MobiDB-lite"/>
    </source>
</evidence>
<dbReference type="EMBL" id="CAJVPV010010082">
    <property type="protein sequence ID" value="CAG8647796.1"/>
    <property type="molecule type" value="Genomic_DNA"/>
</dbReference>
<comment type="caution">
    <text evidence="4">The sequence shown here is derived from an EMBL/GenBank/DDBJ whole genome shotgun (WGS) entry which is preliminary data.</text>
</comment>
<dbReference type="Gene3D" id="1.10.510.10">
    <property type="entry name" value="Transferase(Phosphotransferase) domain 1"/>
    <property type="match status" value="1"/>
</dbReference>
<dbReference type="OrthoDB" id="272077at2759"/>
<evidence type="ECO:0000259" key="3">
    <source>
        <dbReference type="PROSITE" id="PS50011"/>
    </source>
</evidence>
<dbReference type="InterPro" id="IPR011990">
    <property type="entry name" value="TPR-like_helical_dom_sf"/>
</dbReference>
<reference evidence="4" key="1">
    <citation type="submission" date="2021-06" db="EMBL/GenBank/DDBJ databases">
        <authorList>
            <person name="Kallberg Y."/>
            <person name="Tangrot J."/>
            <person name="Rosling A."/>
        </authorList>
    </citation>
    <scope>NUCLEOTIDE SEQUENCE</scope>
    <source>
        <strain evidence="4">CL551</strain>
    </source>
</reference>
<dbReference type="Proteomes" id="UP000789342">
    <property type="component" value="Unassembled WGS sequence"/>
</dbReference>
<dbReference type="PROSITE" id="PS50011">
    <property type="entry name" value="PROTEIN_KINASE_DOM"/>
    <property type="match status" value="1"/>
</dbReference>
<proteinExistence type="inferred from homology"/>
<dbReference type="PANTHER" id="PTHR11102:SF160">
    <property type="entry name" value="ERAD-ASSOCIATED E3 UBIQUITIN-PROTEIN LIGASE COMPONENT HRD3"/>
    <property type="match status" value="1"/>
</dbReference>
<sequence length="489" mass="56258">DIYSLGLVFCAIFHECFINIQDEITLTSIINERNTQLSPDPIEEPFNIGVQQLLHRDPQKRPPAHQIVKTIQPLLLGDIEGYRGKDNKKPPLGISDGFYSNFILEFEPEDIIPEPFSNGSHDYKDVIERFRIEFQARRGNAAWKILNSKQFSNLPQKHFYHGLMYYKGVYQDQDTKKALEHWLKAADLGEPKSQHNIGLCYELGLGFKEWTDPEEAQKWYTKSPLSYSKWNLGMLLVKCALESTGEQRKKLFEESKLLFLDAAEQGNVYAMSVIAESYNVGELFEKDYKKSFFWFQKLADTGFTFALVKLASAYNEGLGVEKDSGKAKELIEKAAQYADPDANIILSLNKIGEERIESLEKVARTGYLMAQTLLGEQLQLEYGKYDERALLWIKLAAEGGHEPSQQTLGKIYLSKYDYLNAFFWFSKAANSDKYSARKVAWFYNKGICVPINNEVSNIFKLGSNPTRKRKHSMRSSIKKTRRTYRRARS</sequence>
<dbReference type="InterPro" id="IPR000719">
    <property type="entry name" value="Prot_kinase_dom"/>
</dbReference>
<name>A0A9N9DQ49_9GLOM</name>
<dbReference type="InterPro" id="IPR006597">
    <property type="entry name" value="Sel1-like"/>
</dbReference>
<feature type="non-terminal residue" evidence="4">
    <location>
        <position position="1"/>
    </location>
</feature>
<accession>A0A9N9DQ49</accession>
<dbReference type="GO" id="GO:0005524">
    <property type="term" value="F:ATP binding"/>
    <property type="evidence" value="ECO:0007669"/>
    <property type="project" value="InterPro"/>
</dbReference>
<dbReference type="SMART" id="SM00671">
    <property type="entry name" value="SEL1"/>
    <property type="match status" value="6"/>
</dbReference>
<keyword evidence="5" id="KW-1185">Reference proteome</keyword>
<protein>
    <submittedName>
        <fullName evidence="4">2667_t:CDS:1</fullName>
    </submittedName>
</protein>
<gene>
    <name evidence="4" type="ORF">AMORRO_LOCUS9815</name>
</gene>
<dbReference type="SUPFAM" id="SSF56112">
    <property type="entry name" value="Protein kinase-like (PK-like)"/>
    <property type="match status" value="1"/>
</dbReference>
<dbReference type="Pfam" id="PF08238">
    <property type="entry name" value="Sel1"/>
    <property type="match status" value="6"/>
</dbReference>
<feature type="domain" description="Protein kinase" evidence="3">
    <location>
        <begin position="1"/>
        <end position="75"/>
    </location>
</feature>
<organism evidence="4 5">
    <name type="scientific">Acaulospora morrowiae</name>
    <dbReference type="NCBI Taxonomy" id="94023"/>
    <lineage>
        <taxon>Eukaryota</taxon>
        <taxon>Fungi</taxon>
        <taxon>Fungi incertae sedis</taxon>
        <taxon>Mucoromycota</taxon>
        <taxon>Glomeromycotina</taxon>
        <taxon>Glomeromycetes</taxon>
        <taxon>Diversisporales</taxon>
        <taxon>Acaulosporaceae</taxon>
        <taxon>Acaulospora</taxon>
    </lineage>
</organism>
<dbReference type="PANTHER" id="PTHR11102">
    <property type="entry name" value="SEL-1-LIKE PROTEIN"/>
    <property type="match status" value="1"/>
</dbReference>
<evidence type="ECO:0000256" key="1">
    <source>
        <dbReference type="ARBA" id="ARBA00038101"/>
    </source>
</evidence>
<evidence type="ECO:0000313" key="5">
    <source>
        <dbReference type="Proteomes" id="UP000789342"/>
    </source>
</evidence>
<evidence type="ECO:0000313" key="4">
    <source>
        <dbReference type="EMBL" id="CAG8647796.1"/>
    </source>
</evidence>
<comment type="similarity">
    <text evidence="1">Belongs to the sel-1 family.</text>
</comment>
<dbReference type="InterPro" id="IPR011009">
    <property type="entry name" value="Kinase-like_dom_sf"/>
</dbReference>
<feature type="region of interest" description="Disordered" evidence="2">
    <location>
        <begin position="466"/>
        <end position="489"/>
    </location>
</feature>
<dbReference type="GO" id="GO:0004672">
    <property type="term" value="F:protein kinase activity"/>
    <property type="evidence" value="ECO:0007669"/>
    <property type="project" value="InterPro"/>
</dbReference>
<dbReference type="AlphaFoldDB" id="A0A9N9DQ49"/>